<keyword evidence="3" id="KW-0614">Plasmid</keyword>
<dbReference type="KEGG" id="plad:PPGU16_59640"/>
<geneLocation type="plasmid" evidence="3 4">
    <name>PPGU16_p1</name>
</geneLocation>
<reference evidence="3 4" key="1">
    <citation type="journal article" date="2020" name="Genes (Basel)">
        <title>Genomic Comparison of Insect Gut Symbionts from Divergent Burkholderia Subclades.</title>
        <authorList>
            <person name="Takeshita K."/>
            <person name="Kikuchi Y."/>
        </authorList>
    </citation>
    <scope>NUCLEOTIDE SEQUENCE [LARGE SCALE GENOMIC DNA]</scope>
    <source>
        <strain evidence="3 4">PGU16</strain>
        <plasmid evidence="3 4">PPGU16_p1</plasmid>
    </source>
</reference>
<dbReference type="AlphaFoldDB" id="A0A7I8BVT1"/>
<dbReference type="GO" id="GO:0005525">
    <property type="term" value="F:GTP binding"/>
    <property type="evidence" value="ECO:0007669"/>
    <property type="project" value="UniProtKB-KW"/>
</dbReference>
<evidence type="ECO:0000256" key="2">
    <source>
        <dbReference type="ARBA" id="ARBA00023134"/>
    </source>
</evidence>
<dbReference type="SUPFAM" id="SSF50465">
    <property type="entry name" value="EF-Tu/eEF-1alpha/eIF2-gamma C-terminal domain"/>
    <property type="match status" value="1"/>
</dbReference>
<sequence length="112" mass="12635">MTRPPRPPDLIVNFALTARRSDGASKEVISGYRPIYKVRTGYWSSAHHEFVDATGVCTGQQRKAEVWLLSPEAYPHTFWIGRRVEVAEGSRVVGVVDVLQILNPQLELFARD</sequence>
<proteinExistence type="predicted"/>
<dbReference type="Gene3D" id="2.40.30.10">
    <property type="entry name" value="Translation factors"/>
    <property type="match status" value="1"/>
</dbReference>
<dbReference type="Proteomes" id="UP000510888">
    <property type="component" value="Plasmid PPGU16_p1"/>
</dbReference>
<evidence type="ECO:0000313" key="4">
    <source>
        <dbReference type="Proteomes" id="UP000510888"/>
    </source>
</evidence>
<keyword evidence="1" id="KW-0547">Nucleotide-binding</keyword>
<keyword evidence="2" id="KW-0342">GTP-binding</keyword>
<protein>
    <submittedName>
        <fullName evidence="3">Uncharacterized protein</fullName>
    </submittedName>
</protein>
<name>A0A7I8BVT1_9BURK</name>
<accession>A0A7I8BVT1</accession>
<dbReference type="EMBL" id="AP023176">
    <property type="protein sequence ID" value="BCF92897.1"/>
    <property type="molecule type" value="Genomic_DNA"/>
</dbReference>
<organism evidence="3 4">
    <name type="scientific">Paraburkholderia largidicola</name>
    <dbReference type="NCBI Taxonomy" id="3014751"/>
    <lineage>
        <taxon>Bacteria</taxon>
        <taxon>Pseudomonadati</taxon>
        <taxon>Pseudomonadota</taxon>
        <taxon>Betaproteobacteria</taxon>
        <taxon>Burkholderiales</taxon>
        <taxon>Burkholderiaceae</taxon>
        <taxon>Paraburkholderia</taxon>
    </lineage>
</organism>
<evidence type="ECO:0000256" key="1">
    <source>
        <dbReference type="ARBA" id="ARBA00022741"/>
    </source>
</evidence>
<evidence type="ECO:0000313" key="3">
    <source>
        <dbReference type="EMBL" id="BCF92897.1"/>
    </source>
</evidence>
<keyword evidence="4" id="KW-1185">Reference proteome</keyword>
<dbReference type="InterPro" id="IPR009001">
    <property type="entry name" value="Transl_elong_EF1A/Init_IF2_C"/>
</dbReference>
<gene>
    <name evidence="3" type="ORF">PPGU16_59640</name>
</gene>